<dbReference type="EMBL" id="CP102294">
    <property type="protein sequence ID" value="UWN56369.1"/>
    <property type="molecule type" value="Genomic_DNA"/>
</dbReference>
<protein>
    <submittedName>
        <fullName evidence="2">DUF2268 domain-containing protein</fullName>
    </submittedName>
</protein>
<feature type="signal peptide" evidence="1">
    <location>
        <begin position="1"/>
        <end position="22"/>
    </location>
</feature>
<dbReference type="Proteomes" id="UP001059295">
    <property type="component" value="Chromosome"/>
</dbReference>
<feature type="chain" id="PRO_5045583083" evidence="1">
    <location>
        <begin position="23"/>
        <end position="947"/>
    </location>
</feature>
<dbReference type="GeneID" id="82891423"/>
<evidence type="ECO:0000313" key="3">
    <source>
        <dbReference type="Proteomes" id="UP001059295"/>
    </source>
</evidence>
<dbReference type="Gene3D" id="2.130.10.10">
    <property type="entry name" value="YVTN repeat-like/Quinoprotein amine dehydrogenase"/>
    <property type="match status" value="1"/>
</dbReference>
<name>A0ABY5UY55_9BACT</name>
<evidence type="ECO:0000256" key="1">
    <source>
        <dbReference type="SAM" id="SignalP"/>
    </source>
</evidence>
<organism evidence="2 3">
    <name type="scientific">Alistipes ihumii AP11</name>
    <dbReference type="NCBI Taxonomy" id="1211813"/>
    <lineage>
        <taxon>Bacteria</taxon>
        <taxon>Pseudomonadati</taxon>
        <taxon>Bacteroidota</taxon>
        <taxon>Bacteroidia</taxon>
        <taxon>Bacteroidales</taxon>
        <taxon>Rikenellaceae</taxon>
        <taxon>Alistipes</taxon>
    </lineage>
</organism>
<gene>
    <name evidence="2" type="ORF">NQ491_06775</name>
</gene>
<reference evidence="2" key="1">
    <citation type="journal article" date="2022" name="Cell">
        <title>Design, construction, and in vivo augmentation of a complex gut microbiome.</title>
        <authorList>
            <person name="Cheng A.G."/>
            <person name="Ho P.Y."/>
            <person name="Aranda-Diaz A."/>
            <person name="Jain S."/>
            <person name="Yu F.B."/>
            <person name="Meng X."/>
            <person name="Wang M."/>
            <person name="Iakiviak M."/>
            <person name="Nagashima K."/>
            <person name="Zhao A."/>
            <person name="Murugkar P."/>
            <person name="Patil A."/>
            <person name="Atabakhsh K."/>
            <person name="Weakley A."/>
            <person name="Yan J."/>
            <person name="Brumbaugh A.R."/>
            <person name="Higginbottom S."/>
            <person name="Dimas A."/>
            <person name="Shiver A.L."/>
            <person name="Deutschbauer A."/>
            <person name="Neff N."/>
            <person name="Sonnenburg J.L."/>
            <person name="Huang K.C."/>
            <person name="Fischbach M.A."/>
        </authorList>
    </citation>
    <scope>NUCLEOTIDE SEQUENCE</scope>
    <source>
        <strain evidence="2">AP11</strain>
    </source>
</reference>
<proteinExistence type="predicted"/>
<accession>A0ABY5UY55</accession>
<dbReference type="InterPro" id="IPR015943">
    <property type="entry name" value="WD40/YVTN_repeat-like_dom_sf"/>
</dbReference>
<sequence>MARMLARVVLLFCALLPSVASGQYYDWGRSPQGMRWMQAKLPSGKVVFPDYYSDNAARVARYLDTIRPSISYGFEYAPLKMPVVLHTENFVANGMAMWAPKRIELEMIPDAQPFAEPWLKHLVTHEYRHAVQYGNLYRRFMKGLGYVLGQQAGFVSSVLVPVWFLEGDAVMAETQMSSFGRALQPSFTVEYRAYLTEGKQRFPLDKWFCGSYRNYIPDHYQFGYQLVAWSRERYGDDMWSRVADYGARRPYTILTTKWALRKYYRTSVNRIARSTLDDLTRFWRSQPVEPNSASILPTPLTSYTVYRSPMRLDGSTLLALKKDMDRPNRLVAVDLATGRERRIAWTGSVNTPPVLGDSVIYWSEYRSSTLWEQRVFSVACRYDLRTGRRKTLRKRGNALYPTPLPGGRLVTVGYDYTGQYLLDRGDGRRFPFPRTMSVHGLAYDSLTRTLAFIGLDDEGMSIGAIDPESGAIRTLLKPSYVSIYNLRAGAGLLSFNSIQSGKDEIHLYDLRAGRQYRLSRSRYGSLSPSAPEADSLYYFTTYTLDGYRLSTQRATADSLVEVEYSELPVNRVNPPRRKWDVMNIDTVDVSFEFAEGTPVKRFRKGTHLFNVHSWAPWDFDPVKVTSETRFNVGVGATVMSQDLLSSTTAYLAYGYVGGGTSQLRGALNYYGLAPKFELGFNYGGGRQSLYGFLSEEQVPRRKKYFDLSLKVSLPMTLSSGYHTRTLTPYAELRHINALIWENDRSETGYQRLVAGLLFSDNVRMATRDFLPRWGYALRFSTVSAPFRGGFGRILSLYGRVYLPGLMPHHSLMLRGNLQRQTASDYMFYYKELYPRGAGYDYVASRYASVTADYQFPVWCPDGGINSIVYFTRIRMNLYFDYARYQEKRAAMAGPYYPMRSVNSYGGEILFDMHPLRIPAKEATLGVYVYKPGDRSGVVTGIHFSLPL</sequence>
<keyword evidence="1" id="KW-0732">Signal</keyword>
<dbReference type="RefSeq" id="WP_026089688.1">
    <property type="nucleotide sequence ID" value="NZ_CAPH01000013.1"/>
</dbReference>
<dbReference type="SUPFAM" id="SSF69304">
    <property type="entry name" value="Tricorn protease N-terminal domain"/>
    <property type="match status" value="1"/>
</dbReference>
<evidence type="ECO:0000313" key="2">
    <source>
        <dbReference type="EMBL" id="UWN56369.1"/>
    </source>
</evidence>
<keyword evidence="3" id="KW-1185">Reference proteome</keyword>